<dbReference type="PANTHER" id="PTHR38031:SF1">
    <property type="entry name" value="SULFUR CARRIER PROTEIN CYSO"/>
    <property type="match status" value="1"/>
</dbReference>
<protein>
    <submittedName>
        <fullName evidence="1">Molybdopterin synthase subunit MoaD</fullName>
    </submittedName>
</protein>
<dbReference type="NCBIfam" id="NF041918">
    <property type="entry name" value="SAMP1"/>
    <property type="match status" value="1"/>
</dbReference>
<dbReference type="InterPro" id="IPR052045">
    <property type="entry name" value="Sulfur_Carrier/Prot_Modifier"/>
</dbReference>
<accession>A0A660L295</accession>
<dbReference type="EMBL" id="RBIL01000002">
    <property type="protein sequence ID" value="RKQ87548.1"/>
    <property type="molecule type" value="Genomic_DNA"/>
</dbReference>
<dbReference type="InterPro" id="IPR010038">
    <property type="entry name" value="MoaD_arc-typ"/>
</dbReference>
<dbReference type="InterPro" id="IPR003749">
    <property type="entry name" value="ThiS/MoaD-like"/>
</dbReference>
<dbReference type="Gene3D" id="3.10.20.30">
    <property type="match status" value="1"/>
</dbReference>
<keyword evidence="2" id="KW-1185">Reference proteome</keyword>
<evidence type="ECO:0000313" key="1">
    <source>
        <dbReference type="EMBL" id="RKQ87548.1"/>
    </source>
</evidence>
<sequence length="91" mass="9550">MAVTVKLPTQLRDAAGGNTSVTVEGGTVGEALDGLYSEHNELRERIADGDGSLRRFVNVYLKGEDIRFLDGLDTSVSDGDEVTILPAVAGG</sequence>
<dbReference type="RefSeq" id="WP_121256209.1">
    <property type="nucleotide sequence ID" value="NZ_RBIL01000002.1"/>
</dbReference>
<dbReference type="Proteomes" id="UP000278962">
    <property type="component" value="Unassembled WGS sequence"/>
</dbReference>
<dbReference type="OrthoDB" id="9156098at2"/>
<dbReference type="AlphaFoldDB" id="A0A660L295"/>
<proteinExistence type="predicted"/>
<dbReference type="NCBIfam" id="TIGR01687">
    <property type="entry name" value="moaD_arch"/>
    <property type="match status" value="1"/>
</dbReference>
<comment type="caution">
    <text evidence="1">The sequence shown here is derived from an EMBL/GenBank/DDBJ whole genome shotgun (WGS) entry which is preliminary data.</text>
</comment>
<dbReference type="InterPro" id="IPR054834">
    <property type="entry name" value="SAMP1_3"/>
</dbReference>
<organism evidence="1 2">
    <name type="scientific">Solirubrobacter pauli</name>
    <dbReference type="NCBI Taxonomy" id="166793"/>
    <lineage>
        <taxon>Bacteria</taxon>
        <taxon>Bacillati</taxon>
        <taxon>Actinomycetota</taxon>
        <taxon>Thermoleophilia</taxon>
        <taxon>Solirubrobacterales</taxon>
        <taxon>Solirubrobacteraceae</taxon>
        <taxon>Solirubrobacter</taxon>
    </lineage>
</organism>
<dbReference type="SUPFAM" id="SSF54285">
    <property type="entry name" value="MoaD/ThiS"/>
    <property type="match status" value="1"/>
</dbReference>
<reference evidence="1 2" key="1">
    <citation type="submission" date="2018-10" db="EMBL/GenBank/DDBJ databases">
        <title>Genomic Encyclopedia of Archaeal and Bacterial Type Strains, Phase II (KMG-II): from individual species to whole genera.</title>
        <authorList>
            <person name="Goeker M."/>
        </authorList>
    </citation>
    <scope>NUCLEOTIDE SEQUENCE [LARGE SCALE GENOMIC DNA]</scope>
    <source>
        <strain evidence="1 2">DSM 14954</strain>
    </source>
</reference>
<dbReference type="PANTHER" id="PTHR38031">
    <property type="entry name" value="SULFUR CARRIER PROTEIN SLR0821-RELATED"/>
    <property type="match status" value="1"/>
</dbReference>
<dbReference type="InterPro" id="IPR016155">
    <property type="entry name" value="Mopterin_synth/thiamin_S_b"/>
</dbReference>
<dbReference type="Pfam" id="PF02597">
    <property type="entry name" value="ThiS"/>
    <property type="match status" value="1"/>
</dbReference>
<name>A0A660L295_9ACTN</name>
<dbReference type="InterPro" id="IPR012675">
    <property type="entry name" value="Beta-grasp_dom_sf"/>
</dbReference>
<evidence type="ECO:0000313" key="2">
    <source>
        <dbReference type="Proteomes" id="UP000278962"/>
    </source>
</evidence>
<gene>
    <name evidence="1" type="ORF">C8N24_5573</name>
</gene>